<sequence length="818" mass="92791">MNSQPYHEGNQNNLVKDYVAEEVALLFFKFLETFEDENVEEATHSLVYYRQLEELRQNERTTLYVDYMHIVQFDETLASAIESNYYRFEPYLRSSATEFGKKHFAEYMKTEQGQTKQLWVSIYNFPQVRKLRDLRSDAVGSLIAISGTVTRTSDVRPELLKGCFVCKNCGHLSAEVEQQFRFTEPPICTACNSKHTWSLDVTKSVFVDWQRIRLQENSNEIPAGSMPRTIDVIIRNDDVEVAKAGDRCVFVGSLIVIPEPSSLAAAGERIEFTGPNDFRTEGVTGAKEFGARELTYRISFLACYVCPVELYSKPRSLHRISDIEDDAELVMESFTAEERQEILSMRSTPNLYQTLVDCVAPTIYGHDEIKRGILLMLFGGVHKVTNEGMNIRGDINICIVGDPSCAKSQFLKYVCSFLPRSVYTSGKASSAAGLTASVVKDAETNEFCMEAGALMLADNGICCIDEFDKMDLKDQVAIHEAMEQQTISIAKAGIQATLNARTAILAAANPVGGRYDRTKTLKQNLAMSAPIMSRFDLFFVILDECEEASDYHIAEYILKIHQNTSTSHSTPFSQEQLKRYIKYARTIHPQLTEAANQLLVHYYQRLRQSDSQGGKSSYRITVRQLESMIRLSEALARLHLDNQVHPKYVREAARLVKNSIIHIECEDISLEDDNALSSTAQLVNESVANNENREPSQSLDTSTTTNTTSNEKKDKLRISFHEFQVLTNRIALFLRRKEAEGVAAIPQRELVEYLLEVEDEESEIQTEQALLEQAKKMRLVVNRLVKKERILIDISQSDEETTSKEERLLALHPNFVLE</sequence>
<dbReference type="FunFam" id="3.40.50.300:FF:000115">
    <property type="entry name" value="DNA helicase"/>
    <property type="match status" value="1"/>
</dbReference>
<proteinExistence type="inferred from homology"/>
<comment type="caution">
    <text evidence="16">The sequence shown here is derived from an EMBL/GenBank/DDBJ whole genome shotgun (WGS) entry which is preliminary data.</text>
</comment>
<dbReference type="GO" id="GO:0016787">
    <property type="term" value="F:hydrolase activity"/>
    <property type="evidence" value="ECO:0007669"/>
    <property type="project" value="UniProtKB-KW"/>
</dbReference>
<dbReference type="SMART" id="SM00350">
    <property type="entry name" value="MCM"/>
    <property type="match status" value="1"/>
</dbReference>
<dbReference type="Gene3D" id="3.30.1640.10">
    <property type="entry name" value="mini-chromosome maintenance (MCM) complex, chain A, domain 1"/>
    <property type="match status" value="1"/>
</dbReference>
<dbReference type="GO" id="GO:0006270">
    <property type="term" value="P:DNA replication initiation"/>
    <property type="evidence" value="ECO:0007669"/>
    <property type="project" value="UniProtKB-UniRule"/>
</dbReference>
<protein>
    <recommendedName>
        <fullName evidence="12">DNA replication licensing factor MCM6</fullName>
        <ecNumber evidence="12">3.6.4.12</ecNumber>
    </recommendedName>
</protein>
<dbReference type="InterPro" id="IPR031327">
    <property type="entry name" value="MCM"/>
</dbReference>
<evidence type="ECO:0000313" key="17">
    <source>
        <dbReference type="Proteomes" id="UP001300502"/>
    </source>
</evidence>
<dbReference type="InterPro" id="IPR027925">
    <property type="entry name" value="MCM_N"/>
</dbReference>
<evidence type="ECO:0000256" key="12">
    <source>
        <dbReference type="RuleBase" id="RU368064"/>
    </source>
</evidence>
<gene>
    <name evidence="16" type="ORF">GAYE_HPESCF16G0189</name>
</gene>
<reference evidence="16 17" key="1">
    <citation type="submission" date="2022-07" db="EMBL/GenBank/DDBJ databases">
        <title>Genome-wide signatures of adaptation to extreme environments.</title>
        <authorList>
            <person name="Cho C.H."/>
            <person name="Yoon H.S."/>
        </authorList>
    </citation>
    <scope>NUCLEOTIDE SEQUENCE [LARGE SCALE GENOMIC DNA]</scope>
    <source>
        <strain evidence="16 17">108.79 E11</strain>
    </source>
</reference>
<dbReference type="AlphaFoldDB" id="A0AAV9I2Y6"/>
<dbReference type="Gene3D" id="1.20.58.870">
    <property type="match status" value="1"/>
</dbReference>
<evidence type="ECO:0000256" key="11">
    <source>
        <dbReference type="RuleBase" id="RU004070"/>
    </source>
</evidence>
<evidence type="ECO:0000256" key="7">
    <source>
        <dbReference type="ARBA" id="ARBA00022840"/>
    </source>
</evidence>
<dbReference type="GO" id="GO:0003697">
    <property type="term" value="F:single-stranded DNA binding"/>
    <property type="evidence" value="ECO:0007669"/>
    <property type="project" value="TreeGrafter"/>
</dbReference>
<comment type="similarity">
    <text evidence="2 11">Belongs to the MCM family.</text>
</comment>
<dbReference type="InterPro" id="IPR041024">
    <property type="entry name" value="Mcm6_C"/>
</dbReference>
<dbReference type="PROSITE" id="PS00847">
    <property type="entry name" value="MCM_1"/>
    <property type="match status" value="1"/>
</dbReference>
<keyword evidence="8 11" id="KW-0238">DNA-binding</keyword>
<dbReference type="PANTHER" id="PTHR11630">
    <property type="entry name" value="DNA REPLICATION LICENSING FACTOR MCM FAMILY MEMBER"/>
    <property type="match status" value="1"/>
</dbReference>
<dbReference type="Pfam" id="PF17207">
    <property type="entry name" value="MCM_OB"/>
    <property type="match status" value="1"/>
</dbReference>
<dbReference type="SUPFAM" id="SSF50249">
    <property type="entry name" value="Nucleic acid-binding proteins"/>
    <property type="match status" value="1"/>
</dbReference>
<comment type="subcellular location">
    <subcellularLocation>
        <location evidence="1 12">Nucleus</location>
    </subcellularLocation>
</comment>
<evidence type="ECO:0000256" key="8">
    <source>
        <dbReference type="ARBA" id="ARBA00023125"/>
    </source>
</evidence>
<dbReference type="PRINTS" id="PR01662">
    <property type="entry name" value="MCMPROTEIN6"/>
</dbReference>
<keyword evidence="17" id="KW-1185">Reference proteome</keyword>
<dbReference type="Pfam" id="PF00493">
    <property type="entry name" value="MCM"/>
    <property type="match status" value="1"/>
</dbReference>
<dbReference type="PRINTS" id="PR01657">
    <property type="entry name" value="MCMFAMILY"/>
</dbReference>
<dbReference type="PANTHER" id="PTHR11630:SF43">
    <property type="entry name" value="DNA REPLICATION LICENSING FACTOR MCM6"/>
    <property type="match status" value="1"/>
</dbReference>
<dbReference type="EC" id="3.6.4.12" evidence="12"/>
<comment type="subunit">
    <text evidence="12">Component of the MCM2-7 complex.</text>
</comment>
<dbReference type="GO" id="GO:0005634">
    <property type="term" value="C:nucleus"/>
    <property type="evidence" value="ECO:0007669"/>
    <property type="project" value="UniProtKB-SubCell"/>
</dbReference>
<keyword evidence="5 12" id="KW-0378">Hydrolase</keyword>
<dbReference type="GO" id="GO:0042555">
    <property type="term" value="C:MCM complex"/>
    <property type="evidence" value="ECO:0007669"/>
    <property type="project" value="UniProtKB-UniRule"/>
</dbReference>
<feature type="coiled-coil region" evidence="13">
    <location>
        <begin position="750"/>
        <end position="777"/>
    </location>
</feature>
<dbReference type="GO" id="GO:1990518">
    <property type="term" value="F:single-stranded 3'-5' DNA helicase activity"/>
    <property type="evidence" value="ECO:0007669"/>
    <property type="project" value="TreeGrafter"/>
</dbReference>
<dbReference type="CDD" id="cd17757">
    <property type="entry name" value="MCM6"/>
    <property type="match status" value="1"/>
</dbReference>
<dbReference type="InterPro" id="IPR033762">
    <property type="entry name" value="MCM_OB"/>
</dbReference>
<evidence type="ECO:0000256" key="4">
    <source>
        <dbReference type="ARBA" id="ARBA00022741"/>
    </source>
</evidence>
<feature type="compositionally biased region" description="Polar residues" evidence="14">
    <location>
        <begin position="687"/>
        <end position="700"/>
    </location>
</feature>
<dbReference type="GO" id="GO:0000727">
    <property type="term" value="P:double-strand break repair via break-induced replication"/>
    <property type="evidence" value="ECO:0007669"/>
    <property type="project" value="TreeGrafter"/>
</dbReference>
<name>A0AAV9I2Y6_9RHOD</name>
<accession>A0AAV9I2Y6</accession>
<dbReference type="Pfam" id="PF14551">
    <property type="entry name" value="MCM_N"/>
    <property type="match status" value="1"/>
</dbReference>
<comment type="catalytic activity">
    <reaction evidence="12">
        <text>ATP + H2O = ADP + phosphate + H(+)</text>
        <dbReference type="Rhea" id="RHEA:13065"/>
        <dbReference type="ChEBI" id="CHEBI:15377"/>
        <dbReference type="ChEBI" id="CHEBI:15378"/>
        <dbReference type="ChEBI" id="CHEBI:30616"/>
        <dbReference type="ChEBI" id="CHEBI:43474"/>
        <dbReference type="ChEBI" id="CHEBI:456216"/>
        <dbReference type="EC" id="3.6.4.12"/>
    </reaction>
</comment>
<evidence type="ECO:0000256" key="6">
    <source>
        <dbReference type="ARBA" id="ARBA00022806"/>
    </source>
</evidence>
<keyword evidence="4 11" id="KW-0547">Nucleotide-binding</keyword>
<evidence type="ECO:0000256" key="2">
    <source>
        <dbReference type="ARBA" id="ARBA00008010"/>
    </source>
</evidence>
<evidence type="ECO:0000256" key="10">
    <source>
        <dbReference type="ARBA" id="ARBA00023306"/>
    </source>
</evidence>
<dbReference type="Proteomes" id="UP001300502">
    <property type="component" value="Unassembled WGS sequence"/>
</dbReference>
<evidence type="ECO:0000256" key="14">
    <source>
        <dbReference type="SAM" id="MobiDB-lite"/>
    </source>
</evidence>
<evidence type="ECO:0000259" key="15">
    <source>
        <dbReference type="PROSITE" id="PS50051"/>
    </source>
</evidence>
<evidence type="ECO:0000256" key="5">
    <source>
        <dbReference type="ARBA" id="ARBA00022801"/>
    </source>
</evidence>
<dbReference type="Gene3D" id="3.40.50.300">
    <property type="entry name" value="P-loop containing nucleotide triphosphate hydrolases"/>
    <property type="match status" value="1"/>
</dbReference>
<dbReference type="Pfam" id="PF18263">
    <property type="entry name" value="WHD_MCM6"/>
    <property type="match status" value="1"/>
</dbReference>
<evidence type="ECO:0000256" key="13">
    <source>
        <dbReference type="SAM" id="Coils"/>
    </source>
</evidence>
<keyword evidence="9" id="KW-0539">Nucleus</keyword>
<dbReference type="GO" id="GO:0005524">
    <property type="term" value="F:ATP binding"/>
    <property type="evidence" value="ECO:0007669"/>
    <property type="project" value="UniProtKB-UniRule"/>
</dbReference>
<dbReference type="InterPro" id="IPR027417">
    <property type="entry name" value="P-loop_NTPase"/>
</dbReference>
<comment type="function">
    <text evidence="12">Acts as component of the MCM2-7 complex (MCM complex) which is the replicative helicase essential for 'once per cell cycle' DNA replication initiation and elongation in eukaryotic cells. The active ATPase sites in the MCM2-7 ring are formed through the interaction surfaces of two neighboring subunits such that a critical structure of a conserved arginine finger motif is provided in trans relative to the ATP-binding site of the Walker A box of the adjacent subunit. The six ATPase active sites, however, are likely to contribute differentially to the complex helicase activity.</text>
</comment>
<dbReference type="GO" id="GO:1902969">
    <property type="term" value="P:mitotic DNA replication"/>
    <property type="evidence" value="ECO:0007669"/>
    <property type="project" value="TreeGrafter"/>
</dbReference>
<keyword evidence="13" id="KW-0175">Coiled coil</keyword>
<dbReference type="PROSITE" id="PS50051">
    <property type="entry name" value="MCM_2"/>
    <property type="match status" value="1"/>
</dbReference>
<evidence type="ECO:0000313" key="16">
    <source>
        <dbReference type="EMBL" id="KAK4522309.1"/>
    </source>
</evidence>
<dbReference type="InterPro" id="IPR018525">
    <property type="entry name" value="MCM_CS"/>
</dbReference>
<dbReference type="Pfam" id="PF17855">
    <property type="entry name" value="MCM_lid"/>
    <property type="match status" value="1"/>
</dbReference>
<dbReference type="Gene3D" id="2.40.50.140">
    <property type="entry name" value="Nucleic acid-binding proteins"/>
    <property type="match status" value="1"/>
</dbReference>
<keyword evidence="3 12" id="KW-0235">DNA replication</keyword>
<dbReference type="EMBL" id="JANCYU010000003">
    <property type="protein sequence ID" value="KAK4522309.1"/>
    <property type="molecule type" value="Genomic_DNA"/>
</dbReference>
<keyword evidence="10 12" id="KW-0131">Cell cycle</keyword>
<evidence type="ECO:0000256" key="3">
    <source>
        <dbReference type="ARBA" id="ARBA00022705"/>
    </source>
</evidence>
<dbReference type="InterPro" id="IPR012340">
    <property type="entry name" value="NA-bd_OB-fold"/>
</dbReference>
<dbReference type="InterPro" id="IPR041562">
    <property type="entry name" value="MCM_lid"/>
</dbReference>
<keyword evidence="7 11" id="KW-0067">ATP-binding</keyword>
<dbReference type="Gene3D" id="2.20.28.10">
    <property type="match status" value="1"/>
</dbReference>
<dbReference type="InterPro" id="IPR008049">
    <property type="entry name" value="MCM6"/>
</dbReference>
<keyword evidence="6 12" id="KW-0347">Helicase</keyword>
<dbReference type="InterPro" id="IPR001208">
    <property type="entry name" value="MCM_dom"/>
</dbReference>
<feature type="domain" description="MCM C-terminal AAA(+) ATPase" evidence="15">
    <location>
        <begin position="351"/>
        <end position="557"/>
    </location>
</feature>
<dbReference type="FunFam" id="2.20.28.10:FF:000003">
    <property type="entry name" value="DNA helicase"/>
    <property type="match status" value="1"/>
</dbReference>
<dbReference type="SUPFAM" id="SSF52540">
    <property type="entry name" value="P-loop containing nucleoside triphosphate hydrolases"/>
    <property type="match status" value="1"/>
</dbReference>
<organism evidence="16 17">
    <name type="scientific">Galdieria yellowstonensis</name>
    <dbReference type="NCBI Taxonomy" id="3028027"/>
    <lineage>
        <taxon>Eukaryota</taxon>
        <taxon>Rhodophyta</taxon>
        <taxon>Bangiophyceae</taxon>
        <taxon>Galdieriales</taxon>
        <taxon>Galdieriaceae</taxon>
        <taxon>Galdieria</taxon>
    </lineage>
</organism>
<evidence type="ECO:0000256" key="9">
    <source>
        <dbReference type="ARBA" id="ARBA00023242"/>
    </source>
</evidence>
<evidence type="ECO:0000256" key="1">
    <source>
        <dbReference type="ARBA" id="ARBA00004123"/>
    </source>
</evidence>
<feature type="region of interest" description="Disordered" evidence="14">
    <location>
        <begin position="687"/>
        <end position="713"/>
    </location>
</feature>